<dbReference type="PROSITE" id="PS00411">
    <property type="entry name" value="KINESIN_MOTOR_1"/>
    <property type="match status" value="1"/>
</dbReference>
<dbReference type="GO" id="GO:0007018">
    <property type="term" value="P:microtubule-based movement"/>
    <property type="evidence" value="ECO:0007669"/>
    <property type="project" value="InterPro"/>
</dbReference>
<feature type="region of interest" description="Disordered" evidence="9">
    <location>
        <begin position="515"/>
        <end position="589"/>
    </location>
</feature>
<name>A0A9W7AN76_9STRA</name>
<evidence type="ECO:0000256" key="1">
    <source>
        <dbReference type="ARBA" id="ARBA00022701"/>
    </source>
</evidence>
<dbReference type="Gene3D" id="3.40.850.10">
    <property type="entry name" value="Kinesin motor domain"/>
    <property type="match status" value="1"/>
</dbReference>
<dbReference type="PANTHER" id="PTHR47968">
    <property type="entry name" value="CENTROMERE PROTEIN E"/>
    <property type="match status" value="1"/>
</dbReference>
<gene>
    <name evidence="11" type="ORF">TL16_g06237</name>
</gene>
<keyword evidence="1 7" id="KW-0493">Microtubule</keyword>
<dbReference type="GO" id="GO:0003777">
    <property type="term" value="F:microtubule motor activity"/>
    <property type="evidence" value="ECO:0007669"/>
    <property type="project" value="InterPro"/>
</dbReference>
<organism evidence="11 12">
    <name type="scientific">Triparma laevis f. inornata</name>
    <dbReference type="NCBI Taxonomy" id="1714386"/>
    <lineage>
        <taxon>Eukaryota</taxon>
        <taxon>Sar</taxon>
        <taxon>Stramenopiles</taxon>
        <taxon>Ochrophyta</taxon>
        <taxon>Bolidophyceae</taxon>
        <taxon>Parmales</taxon>
        <taxon>Triparmaceae</taxon>
        <taxon>Triparma</taxon>
    </lineage>
</organism>
<feature type="binding site" evidence="6">
    <location>
        <begin position="125"/>
        <end position="132"/>
    </location>
    <ligand>
        <name>ATP</name>
        <dbReference type="ChEBI" id="CHEBI:30616"/>
    </ligand>
</feature>
<keyword evidence="2 6" id="KW-0547">Nucleotide-binding</keyword>
<dbReference type="GO" id="GO:0008017">
    <property type="term" value="F:microtubule binding"/>
    <property type="evidence" value="ECO:0007669"/>
    <property type="project" value="InterPro"/>
</dbReference>
<keyword evidence="4 8" id="KW-0175">Coiled coil</keyword>
<dbReference type="InterPro" id="IPR027640">
    <property type="entry name" value="Kinesin-like_fam"/>
</dbReference>
<evidence type="ECO:0000259" key="10">
    <source>
        <dbReference type="PROSITE" id="PS50067"/>
    </source>
</evidence>
<dbReference type="SUPFAM" id="SSF52540">
    <property type="entry name" value="P-loop containing nucleoside triphosphate hydrolases"/>
    <property type="match status" value="1"/>
</dbReference>
<comment type="caution">
    <text evidence="11">The sequence shown here is derived from an EMBL/GenBank/DDBJ whole genome shotgun (WGS) entry which is preliminary data.</text>
</comment>
<feature type="coiled-coil region" evidence="8">
    <location>
        <begin position="386"/>
        <end position="420"/>
    </location>
</feature>
<evidence type="ECO:0000256" key="2">
    <source>
        <dbReference type="ARBA" id="ARBA00022741"/>
    </source>
</evidence>
<dbReference type="GO" id="GO:0005524">
    <property type="term" value="F:ATP binding"/>
    <property type="evidence" value="ECO:0007669"/>
    <property type="project" value="UniProtKB-UniRule"/>
</dbReference>
<evidence type="ECO:0000313" key="11">
    <source>
        <dbReference type="EMBL" id="GMH73606.1"/>
    </source>
</evidence>
<dbReference type="AlphaFoldDB" id="A0A9W7AN76"/>
<dbReference type="InterPro" id="IPR027417">
    <property type="entry name" value="P-loop_NTPase"/>
</dbReference>
<evidence type="ECO:0000313" key="12">
    <source>
        <dbReference type="Proteomes" id="UP001162640"/>
    </source>
</evidence>
<dbReference type="Proteomes" id="UP001162640">
    <property type="component" value="Unassembled WGS sequence"/>
</dbReference>
<evidence type="ECO:0000256" key="5">
    <source>
        <dbReference type="ARBA" id="ARBA00023175"/>
    </source>
</evidence>
<dbReference type="Pfam" id="PF00225">
    <property type="entry name" value="Kinesin"/>
    <property type="match status" value="1"/>
</dbReference>
<dbReference type="EMBL" id="BLQM01000187">
    <property type="protein sequence ID" value="GMH73606.1"/>
    <property type="molecule type" value="Genomic_DNA"/>
</dbReference>
<feature type="compositionally biased region" description="Low complexity" evidence="9">
    <location>
        <begin position="544"/>
        <end position="578"/>
    </location>
</feature>
<proteinExistence type="inferred from homology"/>
<dbReference type="InterPro" id="IPR001752">
    <property type="entry name" value="Kinesin_motor_dom"/>
</dbReference>
<dbReference type="SMART" id="SM00129">
    <property type="entry name" value="KISc"/>
    <property type="match status" value="1"/>
</dbReference>
<accession>A0A9W7AN76</accession>
<evidence type="ECO:0000256" key="3">
    <source>
        <dbReference type="ARBA" id="ARBA00022840"/>
    </source>
</evidence>
<evidence type="ECO:0000256" key="9">
    <source>
        <dbReference type="SAM" id="MobiDB-lite"/>
    </source>
</evidence>
<dbReference type="GO" id="GO:0005874">
    <property type="term" value="C:microtubule"/>
    <property type="evidence" value="ECO:0007669"/>
    <property type="project" value="UniProtKB-KW"/>
</dbReference>
<dbReference type="PROSITE" id="PS50067">
    <property type="entry name" value="KINESIN_MOTOR_2"/>
    <property type="match status" value="1"/>
</dbReference>
<feature type="region of interest" description="Disordered" evidence="9">
    <location>
        <begin position="623"/>
        <end position="650"/>
    </location>
</feature>
<evidence type="ECO:0000256" key="4">
    <source>
        <dbReference type="ARBA" id="ARBA00023054"/>
    </source>
</evidence>
<feature type="compositionally biased region" description="Acidic residues" evidence="9">
    <location>
        <begin position="520"/>
        <end position="541"/>
    </location>
</feature>
<protein>
    <recommendedName>
        <fullName evidence="7">Kinesin-like protein</fullName>
    </recommendedName>
</protein>
<keyword evidence="3 6" id="KW-0067">ATP-binding</keyword>
<evidence type="ECO:0000256" key="7">
    <source>
        <dbReference type="RuleBase" id="RU000394"/>
    </source>
</evidence>
<comment type="similarity">
    <text evidence="6 7">Belongs to the TRAFAC class myosin-kinesin ATPase superfamily. Kinesin family.</text>
</comment>
<reference evidence="12" key="1">
    <citation type="journal article" date="2023" name="Commun. Biol.">
        <title>Genome analysis of Parmales, the sister group of diatoms, reveals the evolutionary specialization of diatoms from phago-mixotrophs to photoautotrophs.</title>
        <authorList>
            <person name="Ban H."/>
            <person name="Sato S."/>
            <person name="Yoshikawa S."/>
            <person name="Yamada K."/>
            <person name="Nakamura Y."/>
            <person name="Ichinomiya M."/>
            <person name="Sato N."/>
            <person name="Blanc-Mathieu R."/>
            <person name="Endo H."/>
            <person name="Kuwata A."/>
            <person name="Ogata H."/>
        </authorList>
    </citation>
    <scope>NUCLEOTIDE SEQUENCE [LARGE SCALE GENOMIC DNA]</scope>
</reference>
<feature type="domain" description="Kinesin motor" evidence="10">
    <location>
        <begin position="5"/>
        <end position="378"/>
    </location>
</feature>
<evidence type="ECO:0000256" key="6">
    <source>
        <dbReference type="PROSITE-ProRule" id="PRU00283"/>
    </source>
</evidence>
<dbReference type="PANTHER" id="PTHR47968:SF36">
    <property type="entry name" value="KINESIN HEAVY CHAIN ISOFORM X1"/>
    <property type="match status" value="1"/>
</dbReference>
<dbReference type="InterPro" id="IPR019821">
    <property type="entry name" value="Kinesin_motor_CS"/>
</dbReference>
<dbReference type="InterPro" id="IPR036961">
    <property type="entry name" value="Kinesin_motor_dom_sf"/>
</dbReference>
<keyword evidence="5 6" id="KW-0505">Motor protein</keyword>
<evidence type="ECO:0000256" key="8">
    <source>
        <dbReference type="SAM" id="Coils"/>
    </source>
</evidence>
<sequence length="650" mass="71807">MPPQNIHVIVRIRPLNAQEKKSKKIKRAIKVVRTGVDDRDLDLSPNRVPGAGGLVQVELPNDVRLPTVNSMKKSNGKIDKTYKQYHPAVAFPPSSTQQEVFHSSNLPSLINHSMNGYRTTFFAYGQTGAGKTFTVLGEDKKPGLLFRAVNYLFKSTKLKSENEKMKFTIRLSAIELYNEQCFDLLTTGHARMKPLQVREHNKQGYYVDRLTGIRCINVNQCIHTIKGAVRQRTVGGHQMNARSSRSHLMITLYVDGTYLASTGASTFGRITIVDLAGSERLKDTRSGNVKESGFINKSLYTLGKVINGIAKNGGTLLPGTTRRHNQNIPFRESVLTKLLVQSLGGENMCAMCACVSPGNHVTGETVRTLGFAMMVKGIMNHPSIHIDEQEKLVTDLKKEIEKLKRENIQLKHMVIEVSQEASLASTKSGAQNHLGLRVVQLKAMLTEAKMQFQSDGNEIHPHILQLENELEDLQKELQLSAQLAGLGVSLEDSGEDPDGKQQRALEAMIAATMSTAAGDGDGDGDIDGDGESDGESDEEEKYSEQQYYSEGSGSIPSSPITPNPNNNSNVSNTSGRSNPFNWDESQGEGENWRNMWENSLRILADVDEGDAAAKLKQLELLERGGVNLFGDSKKKTTTKKTKTKKKNRRK</sequence>
<dbReference type="PRINTS" id="PR00380">
    <property type="entry name" value="KINESINHEAVY"/>
</dbReference>
<feature type="compositionally biased region" description="Basic residues" evidence="9">
    <location>
        <begin position="635"/>
        <end position="650"/>
    </location>
</feature>